<dbReference type="Gene3D" id="1.20.1640.10">
    <property type="entry name" value="Multidrug efflux transporter AcrB transmembrane domain"/>
    <property type="match status" value="2"/>
</dbReference>
<dbReference type="EMBL" id="DROD01000721">
    <property type="protein sequence ID" value="HHJ53796.1"/>
    <property type="molecule type" value="Genomic_DNA"/>
</dbReference>
<keyword evidence="1" id="KW-1133">Transmembrane helix</keyword>
<feature type="transmembrane region" description="Helical" evidence="1">
    <location>
        <begin position="21"/>
        <end position="42"/>
    </location>
</feature>
<dbReference type="GO" id="GO:0005886">
    <property type="term" value="C:plasma membrane"/>
    <property type="evidence" value="ECO:0007669"/>
    <property type="project" value="TreeGrafter"/>
</dbReference>
<feature type="transmembrane region" description="Helical" evidence="1">
    <location>
        <begin position="474"/>
        <end position="499"/>
    </location>
</feature>
<dbReference type="Gene3D" id="3.30.2090.10">
    <property type="entry name" value="Multidrug efflux transporter AcrB TolC docking domain, DN and DC subdomains"/>
    <property type="match status" value="2"/>
</dbReference>
<dbReference type="GO" id="GO:0042910">
    <property type="term" value="F:xenobiotic transmembrane transporter activity"/>
    <property type="evidence" value="ECO:0007669"/>
    <property type="project" value="TreeGrafter"/>
</dbReference>
<dbReference type="PANTHER" id="PTHR32063:SF0">
    <property type="entry name" value="SWARMING MOTILITY PROTEIN SWRC"/>
    <property type="match status" value="1"/>
</dbReference>
<feature type="transmembrane region" description="Helical" evidence="1">
    <location>
        <begin position="371"/>
        <end position="391"/>
    </location>
</feature>
<dbReference type="PANTHER" id="PTHR32063">
    <property type="match status" value="1"/>
</dbReference>
<feature type="transmembrane region" description="Helical" evidence="1">
    <location>
        <begin position="442"/>
        <end position="462"/>
    </location>
</feature>
<dbReference type="InterPro" id="IPR001036">
    <property type="entry name" value="Acrflvin-R"/>
</dbReference>
<dbReference type="Gene3D" id="3.30.70.1440">
    <property type="entry name" value="Multidrug efflux transporter AcrB pore domain"/>
    <property type="match status" value="1"/>
</dbReference>
<dbReference type="SUPFAM" id="SSF82714">
    <property type="entry name" value="Multidrug efflux transporter AcrB TolC docking domain, DN and DC subdomains"/>
    <property type="match status" value="1"/>
</dbReference>
<dbReference type="InterPro" id="IPR027463">
    <property type="entry name" value="AcrB_DN_DC_subdom"/>
</dbReference>
<evidence type="ECO:0000313" key="2">
    <source>
        <dbReference type="EMBL" id="HHJ53796.1"/>
    </source>
</evidence>
<name>A0A7V5PRH3_CALAY</name>
<keyword evidence="1" id="KW-0812">Transmembrane</keyword>
<comment type="caution">
    <text evidence="2">The sequence shown here is derived from an EMBL/GenBank/DDBJ whole genome shotgun (WGS) entry which is preliminary data.</text>
</comment>
<dbReference type="AlphaFoldDB" id="A0A7V5PRH3"/>
<reference evidence="2" key="1">
    <citation type="journal article" date="2020" name="mSystems">
        <title>Genome- and Community-Level Interaction Insights into Carbon Utilization and Element Cycling Functions of Hydrothermarchaeota in Hydrothermal Sediment.</title>
        <authorList>
            <person name="Zhou Z."/>
            <person name="Liu Y."/>
            <person name="Xu W."/>
            <person name="Pan J."/>
            <person name="Luo Z.H."/>
            <person name="Li M."/>
        </authorList>
    </citation>
    <scope>NUCLEOTIDE SEQUENCE [LARGE SCALE GENOMIC DNA]</scope>
    <source>
        <strain evidence="2">HyVt-527</strain>
    </source>
</reference>
<dbReference type="Proteomes" id="UP000886124">
    <property type="component" value="Unassembled WGS sequence"/>
</dbReference>
<gene>
    <name evidence="2" type="ORF">ENJ89_11420</name>
</gene>
<organism evidence="2">
    <name type="scientific">Caldithrix abyssi</name>
    <dbReference type="NCBI Taxonomy" id="187145"/>
    <lineage>
        <taxon>Bacteria</taxon>
        <taxon>Pseudomonadati</taxon>
        <taxon>Calditrichota</taxon>
        <taxon>Calditrichia</taxon>
        <taxon>Calditrichales</taxon>
        <taxon>Calditrichaceae</taxon>
        <taxon>Caldithrix</taxon>
    </lineage>
</organism>
<accession>A0A7V5PRH3</accession>
<sequence>MIKAADKLKDQKIGLLPKIALTRPVSVLMILVAFLVVGYIAYTQIAVELMPAGYTPPFLGVWAPYPNANPEEVQEFIAKPIEEAVRTIKGVQDVSTNSQANGCFTFIQFAQGTDMDLAYSQLRDRLDRAKAELPDDVERLYIRKWSNEDDPIMWIALIPSVPIDDPYYFAEQIIKKPLERIDGVANVEIYGADEKSIQIYINQDAVKSYKINLYDIIQNLRKDNFTISSGDIRFGGRKIYVRSVGKFRTLEDIRNLPIKGANIRLRDIAKVTYDVPEQTWVQRINGKTAIQLSIYKESLANTVDVCRQVEDKFKYDFMRDPRLAGFKMEVLFNQGSFIEESIDNLKNAAIWGGLFAFLVLYFFLRRFRMTLILNIAIPLSILVSLTVLYFINWSLNLITMMGLMISIGMVVDNSIVVLENIYYKRAQGMDNLTAAARGASDVSLAVTMATFTTIVVFLPLILMNDQIGFRFYMLRIGVPVILSLLASLFASLIFIPLAASKIVSKRKVKEAKIIGILNRKYQNGLRWVLQHRVETFVILMLIIFSTNFAMKNVAKTDQMEGNINDFRLRLELPDNYRLADAERLVKRIEDSIRVKADVYNVRAIDTRFRSNWAQIHVFLKQEEPEPWYEVVFNWTARALGYEPDRHMNRDKVVEDVKRRIPKFPGVTVRTTWRQQSGDESSLTVSLYGDDMNRLAELAKEVERRLRKIDEIISVETDRESGEDEIRVVIKREQAYKYGISPQVISGTIMYALRGIMLPKYHTDEKEI</sequence>
<feature type="non-terminal residue" evidence="2">
    <location>
        <position position="767"/>
    </location>
</feature>
<feature type="transmembrane region" description="Helical" evidence="1">
    <location>
        <begin position="533"/>
        <end position="550"/>
    </location>
</feature>
<dbReference type="SUPFAM" id="SSF82693">
    <property type="entry name" value="Multidrug efflux transporter AcrB pore domain, PN1, PN2, PC1 and PC2 subdomains"/>
    <property type="match status" value="2"/>
</dbReference>
<dbReference type="Gene3D" id="3.30.70.1430">
    <property type="entry name" value="Multidrug efflux transporter AcrB pore domain"/>
    <property type="match status" value="2"/>
</dbReference>
<dbReference type="Gene3D" id="3.30.70.1320">
    <property type="entry name" value="Multidrug efflux transporter AcrB pore domain like"/>
    <property type="match status" value="1"/>
</dbReference>
<evidence type="ECO:0000256" key="1">
    <source>
        <dbReference type="SAM" id="Phobius"/>
    </source>
</evidence>
<feature type="transmembrane region" description="Helical" evidence="1">
    <location>
        <begin position="348"/>
        <end position="364"/>
    </location>
</feature>
<proteinExistence type="predicted"/>
<dbReference type="Pfam" id="PF00873">
    <property type="entry name" value="ACR_tran"/>
    <property type="match status" value="1"/>
</dbReference>
<dbReference type="PRINTS" id="PR00702">
    <property type="entry name" value="ACRIFLAVINRP"/>
</dbReference>
<protein>
    <submittedName>
        <fullName evidence="2">Efflux RND transporter permease subunit</fullName>
    </submittedName>
</protein>
<dbReference type="SUPFAM" id="SSF82866">
    <property type="entry name" value="Multidrug efflux transporter AcrB transmembrane domain"/>
    <property type="match status" value="1"/>
</dbReference>
<feature type="transmembrane region" description="Helical" evidence="1">
    <location>
        <begin position="397"/>
        <end position="421"/>
    </location>
</feature>
<keyword evidence="1" id="KW-0472">Membrane</keyword>